<keyword evidence="4" id="KW-0119">Carbohydrate metabolism</keyword>
<dbReference type="EMBL" id="MCGT01000026">
    <property type="protein sequence ID" value="ORX49509.1"/>
    <property type="molecule type" value="Genomic_DNA"/>
</dbReference>
<evidence type="ECO:0000256" key="1">
    <source>
        <dbReference type="ARBA" id="ARBA00000822"/>
    </source>
</evidence>
<dbReference type="InterPro" id="IPR050314">
    <property type="entry name" value="Glycosyl_Hydrlase_18"/>
</dbReference>
<keyword evidence="11" id="KW-1185">Reference proteome</keyword>
<dbReference type="InterPro" id="IPR001223">
    <property type="entry name" value="Glyco_hydro18_cat"/>
</dbReference>
<dbReference type="GO" id="GO:0006032">
    <property type="term" value="P:chitin catabolic process"/>
    <property type="evidence" value="ECO:0007669"/>
    <property type="project" value="UniProtKB-KW"/>
</dbReference>
<evidence type="ECO:0000256" key="7">
    <source>
        <dbReference type="RuleBase" id="RU000489"/>
    </source>
</evidence>
<evidence type="ECO:0000256" key="6">
    <source>
        <dbReference type="ARBA" id="ARBA00023326"/>
    </source>
</evidence>
<dbReference type="PANTHER" id="PTHR11177">
    <property type="entry name" value="CHITINASE"/>
    <property type="match status" value="1"/>
</dbReference>
<dbReference type="AlphaFoldDB" id="A0A1X2GAY2"/>
<comment type="catalytic activity">
    <reaction evidence="1">
        <text>Random endo-hydrolysis of N-acetyl-beta-D-glucosaminide (1-&gt;4)-beta-linkages in chitin and chitodextrins.</text>
        <dbReference type="EC" id="3.2.1.14"/>
    </reaction>
</comment>
<keyword evidence="2 7" id="KW-0378">Hydrolase</keyword>
<dbReference type="InterPro" id="IPR017853">
    <property type="entry name" value="GH"/>
</dbReference>
<dbReference type="Gene3D" id="3.20.20.80">
    <property type="entry name" value="Glycosidases"/>
    <property type="match status" value="1"/>
</dbReference>
<gene>
    <name evidence="10" type="ORF">DM01DRAFT_1338182</name>
</gene>
<evidence type="ECO:0000313" key="11">
    <source>
        <dbReference type="Proteomes" id="UP000242146"/>
    </source>
</evidence>
<dbReference type="PROSITE" id="PS51910">
    <property type="entry name" value="GH18_2"/>
    <property type="match status" value="1"/>
</dbReference>
<dbReference type="Gene3D" id="3.10.50.10">
    <property type="match status" value="1"/>
</dbReference>
<dbReference type="SUPFAM" id="SSF51445">
    <property type="entry name" value="(Trans)glycosidases"/>
    <property type="match status" value="1"/>
</dbReference>
<keyword evidence="5 7" id="KW-0326">Glycosidase</keyword>
<dbReference type="InterPro" id="IPR001579">
    <property type="entry name" value="Glyco_hydro_18_chit_AS"/>
</dbReference>
<comment type="similarity">
    <text evidence="8">Belongs to the glycosyl hydrolase 18 family.</text>
</comment>
<dbReference type="PROSITE" id="PS01095">
    <property type="entry name" value="GH18_1"/>
    <property type="match status" value="1"/>
</dbReference>
<dbReference type="SUPFAM" id="SSF54556">
    <property type="entry name" value="Chitinase insertion domain"/>
    <property type="match status" value="1"/>
</dbReference>
<dbReference type="GO" id="GO:0008061">
    <property type="term" value="F:chitin binding"/>
    <property type="evidence" value="ECO:0007669"/>
    <property type="project" value="InterPro"/>
</dbReference>
<dbReference type="InterPro" id="IPR029070">
    <property type="entry name" value="Chitinase_insertion_sf"/>
</dbReference>
<dbReference type="PANTHER" id="PTHR11177:SF317">
    <property type="entry name" value="CHITINASE 12-RELATED"/>
    <property type="match status" value="1"/>
</dbReference>
<dbReference type="OrthoDB" id="76388at2759"/>
<organism evidence="10 11">
    <name type="scientific">Hesseltinella vesiculosa</name>
    <dbReference type="NCBI Taxonomy" id="101127"/>
    <lineage>
        <taxon>Eukaryota</taxon>
        <taxon>Fungi</taxon>
        <taxon>Fungi incertae sedis</taxon>
        <taxon>Mucoromycota</taxon>
        <taxon>Mucoromycotina</taxon>
        <taxon>Mucoromycetes</taxon>
        <taxon>Mucorales</taxon>
        <taxon>Cunninghamellaceae</taxon>
        <taxon>Hesseltinella</taxon>
    </lineage>
</organism>
<dbReference type="Pfam" id="PF00704">
    <property type="entry name" value="Glyco_hydro_18"/>
    <property type="match status" value="1"/>
</dbReference>
<dbReference type="SMART" id="SM00636">
    <property type="entry name" value="Glyco_18"/>
    <property type="match status" value="1"/>
</dbReference>
<dbReference type="Proteomes" id="UP000242146">
    <property type="component" value="Unassembled WGS sequence"/>
</dbReference>
<dbReference type="CDD" id="cd06548">
    <property type="entry name" value="GH18_chitinase"/>
    <property type="match status" value="1"/>
</dbReference>
<dbReference type="GO" id="GO:0000272">
    <property type="term" value="P:polysaccharide catabolic process"/>
    <property type="evidence" value="ECO:0007669"/>
    <property type="project" value="UniProtKB-KW"/>
</dbReference>
<reference evidence="10 11" key="1">
    <citation type="submission" date="2016-07" db="EMBL/GenBank/DDBJ databases">
        <title>Pervasive Adenine N6-methylation of Active Genes in Fungi.</title>
        <authorList>
            <consortium name="DOE Joint Genome Institute"/>
            <person name="Mondo S.J."/>
            <person name="Dannebaum R.O."/>
            <person name="Kuo R.C."/>
            <person name="Labutti K."/>
            <person name="Haridas S."/>
            <person name="Kuo A."/>
            <person name="Salamov A."/>
            <person name="Ahrendt S.R."/>
            <person name="Lipzen A."/>
            <person name="Sullivan W."/>
            <person name="Andreopoulos W.B."/>
            <person name="Clum A."/>
            <person name="Lindquist E."/>
            <person name="Daum C."/>
            <person name="Ramamoorthy G.K."/>
            <person name="Gryganskyi A."/>
            <person name="Culley D."/>
            <person name="Magnuson J.K."/>
            <person name="James T.Y."/>
            <person name="O'Malley M.A."/>
            <person name="Stajich J.E."/>
            <person name="Spatafora J.W."/>
            <person name="Visel A."/>
            <person name="Grigoriev I.V."/>
        </authorList>
    </citation>
    <scope>NUCLEOTIDE SEQUENCE [LARGE SCALE GENOMIC DNA]</scope>
    <source>
        <strain evidence="10 11">NRRL 3301</strain>
    </source>
</reference>
<evidence type="ECO:0000256" key="5">
    <source>
        <dbReference type="ARBA" id="ARBA00023295"/>
    </source>
</evidence>
<feature type="domain" description="GH18" evidence="9">
    <location>
        <begin position="44"/>
        <end position="370"/>
    </location>
</feature>
<evidence type="ECO:0000313" key="10">
    <source>
        <dbReference type="EMBL" id="ORX49509.1"/>
    </source>
</evidence>
<dbReference type="STRING" id="101127.A0A1X2GAY2"/>
<dbReference type="GO" id="GO:0008843">
    <property type="term" value="F:endochitinase activity"/>
    <property type="evidence" value="ECO:0007669"/>
    <property type="project" value="UniProtKB-EC"/>
</dbReference>
<keyword evidence="3" id="KW-0146">Chitin degradation</keyword>
<dbReference type="GO" id="GO:0005576">
    <property type="term" value="C:extracellular region"/>
    <property type="evidence" value="ECO:0007669"/>
    <property type="project" value="TreeGrafter"/>
</dbReference>
<evidence type="ECO:0000259" key="9">
    <source>
        <dbReference type="PROSITE" id="PS51910"/>
    </source>
</evidence>
<keyword evidence="6" id="KW-0624">Polysaccharide degradation</keyword>
<evidence type="ECO:0000256" key="4">
    <source>
        <dbReference type="ARBA" id="ARBA00023277"/>
    </source>
</evidence>
<sequence length="383" mass="42283">MPPLKTLLSLLLAPLIIGLLYLYAYRDDTPWAAPLKPARPRQQHVLAGYFINWGIYDRGYNVIDVPAEMLSHILYAFAKLDADGSVLLSDPWADKDIPLGNGVHGNLGQFARLKEQHPGLKVSLSVGGWGSGANFSAMASDHEKRSRFASTAQDLIHQYGLDGLDVDWEFPTNDDQGSHMVDLLKEVRTHLGDNAILSVAVSCGPDGYGHLDLAGMNQYVDLFYLMAYDFSGPWEPVAGHQAPLYPHINDAVQYYAGFVPRNKLVLGLPAYGRAFTNTNGLQSEFEGDATYDVRTLPRPSATEHYDRQMGASWSYDPASREFVSYDNPQVIQQKALYALNQGLAGCMFWELSGDAAPSATDPTHRSLMKTVYDTFFAIAVNKA</sequence>
<dbReference type="InterPro" id="IPR011583">
    <property type="entry name" value="Chitinase_II/V-like_cat"/>
</dbReference>
<accession>A0A1X2GAY2</accession>
<comment type="caution">
    <text evidence="10">The sequence shown here is derived from an EMBL/GenBank/DDBJ whole genome shotgun (WGS) entry which is preliminary data.</text>
</comment>
<proteinExistence type="inferred from homology"/>
<evidence type="ECO:0000256" key="8">
    <source>
        <dbReference type="RuleBase" id="RU004453"/>
    </source>
</evidence>
<evidence type="ECO:0000256" key="2">
    <source>
        <dbReference type="ARBA" id="ARBA00022801"/>
    </source>
</evidence>
<evidence type="ECO:0000256" key="3">
    <source>
        <dbReference type="ARBA" id="ARBA00023024"/>
    </source>
</evidence>
<protein>
    <submittedName>
        <fullName evidence="10">Glycoside hydrolase</fullName>
    </submittedName>
</protein>
<name>A0A1X2GAY2_9FUNG</name>